<keyword evidence="1" id="KW-0614">Plasmid</keyword>
<proteinExistence type="predicted"/>
<organism evidence="1 2">
    <name type="scientific">Clavibacter sepedonicus</name>
    <name type="common">Clavibacter michiganensis subsp. sepedonicus</name>
    <dbReference type="NCBI Taxonomy" id="31964"/>
    <lineage>
        <taxon>Bacteria</taxon>
        <taxon>Bacillati</taxon>
        <taxon>Actinomycetota</taxon>
        <taxon>Actinomycetes</taxon>
        <taxon>Micrococcales</taxon>
        <taxon>Microbacteriaceae</taxon>
        <taxon>Clavibacter</taxon>
    </lineage>
</organism>
<dbReference type="EMBL" id="AM849036">
    <property type="protein sequence ID" value="CAQ03349.1"/>
    <property type="molecule type" value="Genomic_DNA"/>
</dbReference>
<dbReference type="Proteomes" id="UP000001318">
    <property type="component" value="Plasmid pCSL1"/>
</dbReference>
<evidence type="ECO:0000313" key="1">
    <source>
        <dbReference type="EMBL" id="CAQ03349.1"/>
    </source>
</evidence>
<accession>B0RJF9</accession>
<dbReference type="HOGENOM" id="CLU_2732756_0_0_11"/>
<evidence type="ECO:0000313" key="2">
    <source>
        <dbReference type="Proteomes" id="UP000001318"/>
    </source>
</evidence>
<protein>
    <submittedName>
        <fullName evidence="1">Uncharacterized protein</fullName>
    </submittedName>
</protein>
<dbReference type="GeneID" id="29472849"/>
<gene>
    <name evidence="1" type="ordered locus">pCSL0106</name>
</gene>
<name>B0RJF9_CLASE</name>
<sequence>MAGIPGPELELGFLGSIRRGQLLIADANGGGAEFDLGDPDLQQHVRDWMTGIVADYAEQMVDTLVPAEPGE</sequence>
<geneLocation type="plasmid" evidence="1 2">
    <name>pCSL1</name>
</geneLocation>
<dbReference type="RefSeq" id="WP_012300415.1">
    <property type="nucleotide sequence ID" value="NC_010408.1"/>
</dbReference>
<keyword evidence="2" id="KW-1185">Reference proteome</keyword>
<reference evidence="1 2" key="1">
    <citation type="journal article" date="2008" name="J. Bacteriol.">
        <title>Genome of the actinomycete plant pathogen Clavibacter michiganensis subsp. sepedonicus suggests recent niche adaptation.</title>
        <authorList>
            <person name="Bentley S.D."/>
            <person name="Corton C."/>
            <person name="Brown S.E."/>
            <person name="Barron A."/>
            <person name="Clark L."/>
            <person name="Doggett J."/>
            <person name="Harris B."/>
            <person name="Ormond D."/>
            <person name="Quail M.A."/>
            <person name="May G."/>
            <person name="Francis D."/>
            <person name="Knudson D."/>
            <person name="Parkhill J."/>
            <person name="Ishimaru C.A."/>
        </authorList>
    </citation>
    <scope>NUCLEOTIDE SEQUENCE [LARGE SCALE GENOMIC DNA]</scope>
    <source>
        <strain evidence="2">ATCC 33113 / DSM 20744 / JCM 9667 / LMG 2889 / ICMP 2535 / C-1</strain>
    </source>
</reference>
<dbReference type="AlphaFoldDB" id="B0RJF9"/>
<dbReference type="KEGG" id="cms:pCSL0106"/>